<evidence type="ECO:0000256" key="1">
    <source>
        <dbReference type="ARBA" id="ARBA00006068"/>
    </source>
</evidence>
<dbReference type="Gene3D" id="3.40.630.190">
    <property type="entry name" value="LCP protein"/>
    <property type="match status" value="1"/>
</dbReference>
<organism evidence="4 5">
    <name type="scientific">Nonomuraea mangrovi</name>
    <dbReference type="NCBI Taxonomy" id="2316207"/>
    <lineage>
        <taxon>Bacteria</taxon>
        <taxon>Bacillati</taxon>
        <taxon>Actinomycetota</taxon>
        <taxon>Actinomycetes</taxon>
        <taxon>Streptosporangiales</taxon>
        <taxon>Streptosporangiaceae</taxon>
        <taxon>Nonomuraea</taxon>
    </lineage>
</organism>
<evidence type="ECO:0000256" key="2">
    <source>
        <dbReference type="SAM" id="Phobius"/>
    </source>
</evidence>
<dbReference type="InterPro" id="IPR004474">
    <property type="entry name" value="LytR_CpsA_psr"/>
</dbReference>
<keyword evidence="2" id="KW-0812">Transmembrane</keyword>
<sequence length="347" mass="37744">MDDLRMLRDFGDELEHEPPASLVRQRARFTERPRRRFRLGGWPMLGLAAVATAAAVAVPMVMLQGGGRLTAGTVAPPAGARPAKAGQAINVLLVGSDTRQGEGNAKYGRIASTMDSGRRADTMILLHLSADGRRAVAVNLPRDSMVQLPSCDGRPGGLNMLNASLDIGGLRCVWTSVEKLTKVRVDHAVEIDFAGFKKMVDAIGTVSVKVPSPIDDRKAKLKLPAGDHRLNGEQALGYFRLRSYDDGSDLSRIKRQHRFLAAMANEVRSSPTKLAAFIQAAGEALTTDEGLGVREMTDIARGMSEADLSFTTVPVEPHPDDRNRLRWKQPEAGRLFQEIAHDQPIGR</sequence>
<dbReference type="EMBL" id="JBHUFV010000055">
    <property type="protein sequence ID" value="MFD1937099.1"/>
    <property type="molecule type" value="Genomic_DNA"/>
</dbReference>
<dbReference type="RefSeq" id="WP_379577978.1">
    <property type="nucleotide sequence ID" value="NZ_JBHUFV010000055.1"/>
</dbReference>
<comment type="caution">
    <text evidence="4">The sequence shown here is derived from an EMBL/GenBank/DDBJ whole genome shotgun (WGS) entry which is preliminary data.</text>
</comment>
<proteinExistence type="inferred from homology"/>
<keyword evidence="2" id="KW-0472">Membrane</keyword>
<dbReference type="Proteomes" id="UP001597368">
    <property type="component" value="Unassembled WGS sequence"/>
</dbReference>
<name>A0ABW4T7B5_9ACTN</name>
<dbReference type="PANTHER" id="PTHR33392:SF6">
    <property type="entry name" value="POLYISOPRENYL-TEICHOIC ACID--PEPTIDOGLYCAN TEICHOIC ACID TRANSFERASE TAGU"/>
    <property type="match status" value="1"/>
</dbReference>
<evidence type="ECO:0000313" key="5">
    <source>
        <dbReference type="Proteomes" id="UP001597368"/>
    </source>
</evidence>
<reference evidence="5" key="1">
    <citation type="journal article" date="2019" name="Int. J. Syst. Evol. Microbiol.">
        <title>The Global Catalogue of Microorganisms (GCM) 10K type strain sequencing project: providing services to taxonomists for standard genome sequencing and annotation.</title>
        <authorList>
            <consortium name="The Broad Institute Genomics Platform"/>
            <consortium name="The Broad Institute Genome Sequencing Center for Infectious Disease"/>
            <person name="Wu L."/>
            <person name="Ma J."/>
        </authorList>
    </citation>
    <scope>NUCLEOTIDE SEQUENCE [LARGE SCALE GENOMIC DNA]</scope>
    <source>
        <strain evidence="5">ICMP 6774ER</strain>
    </source>
</reference>
<dbReference type="NCBIfam" id="TIGR00350">
    <property type="entry name" value="lytR_cpsA_psr"/>
    <property type="match status" value="1"/>
</dbReference>
<feature type="domain" description="Cell envelope-related transcriptional attenuator" evidence="3">
    <location>
        <begin position="119"/>
        <end position="268"/>
    </location>
</feature>
<evidence type="ECO:0000313" key="4">
    <source>
        <dbReference type="EMBL" id="MFD1937099.1"/>
    </source>
</evidence>
<dbReference type="Pfam" id="PF03816">
    <property type="entry name" value="LytR_cpsA_psr"/>
    <property type="match status" value="1"/>
</dbReference>
<comment type="similarity">
    <text evidence="1">Belongs to the LytR/CpsA/Psr (LCP) family.</text>
</comment>
<evidence type="ECO:0000259" key="3">
    <source>
        <dbReference type="Pfam" id="PF03816"/>
    </source>
</evidence>
<keyword evidence="2" id="KW-1133">Transmembrane helix</keyword>
<keyword evidence="5" id="KW-1185">Reference proteome</keyword>
<protein>
    <submittedName>
        <fullName evidence="4">LCP family protein</fullName>
    </submittedName>
</protein>
<dbReference type="PANTHER" id="PTHR33392">
    <property type="entry name" value="POLYISOPRENYL-TEICHOIC ACID--PEPTIDOGLYCAN TEICHOIC ACID TRANSFERASE TAGU"/>
    <property type="match status" value="1"/>
</dbReference>
<gene>
    <name evidence="4" type="ORF">ACFSKW_37075</name>
</gene>
<dbReference type="InterPro" id="IPR050922">
    <property type="entry name" value="LytR/CpsA/Psr_CW_biosynth"/>
</dbReference>
<feature type="transmembrane region" description="Helical" evidence="2">
    <location>
        <begin position="42"/>
        <end position="63"/>
    </location>
</feature>
<accession>A0ABW4T7B5</accession>